<dbReference type="EMBL" id="OE179172">
    <property type="protein sequence ID" value="CAD7567869.1"/>
    <property type="molecule type" value="Genomic_DNA"/>
</dbReference>
<protein>
    <submittedName>
        <fullName evidence="1">(California timema) hypothetical protein</fullName>
    </submittedName>
</protein>
<dbReference type="AlphaFoldDB" id="A0A7R9IVW1"/>
<name>A0A7R9IVW1_TIMCA</name>
<reference evidence="1" key="1">
    <citation type="submission" date="2020-11" db="EMBL/GenBank/DDBJ databases">
        <authorList>
            <person name="Tran Van P."/>
        </authorList>
    </citation>
    <scope>NUCLEOTIDE SEQUENCE</scope>
</reference>
<gene>
    <name evidence="1" type="ORF">TCMB3V08_LOCUS647</name>
</gene>
<accession>A0A7R9IVW1</accession>
<organism evidence="1">
    <name type="scientific">Timema californicum</name>
    <name type="common">California timema</name>
    <name type="synonym">Walking stick</name>
    <dbReference type="NCBI Taxonomy" id="61474"/>
    <lineage>
        <taxon>Eukaryota</taxon>
        <taxon>Metazoa</taxon>
        <taxon>Ecdysozoa</taxon>
        <taxon>Arthropoda</taxon>
        <taxon>Hexapoda</taxon>
        <taxon>Insecta</taxon>
        <taxon>Pterygota</taxon>
        <taxon>Neoptera</taxon>
        <taxon>Polyneoptera</taxon>
        <taxon>Phasmatodea</taxon>
        <taxon>Timematodea</taxon>
        <taxon>Timematoidea</taxon>
        <taxon>Timematidae</taxon>
        <taxon>Timema</taxon>
    </lineage>
</organism>
<proteinExistence type="predicted"/>
<sequence length="169" mass="19655">MQLHKCGHLGQQETIIHGGPHFVIFRNDFSILYKLKLSFALHLQPHFVMLLKKRENYTTSYLKRFTLHQIEKKIKDRKMALIQLATMDDSVAALIVKKRQICFKVLGEYDTIDKSVYDTHTKRAWGHSNNSKKNDSTAETIFVVNLNREENLLSNKSTSLVKIKNPSHF</sequence>
<evidence type="ECO:0000313" key="1">
    <source>
        <dbReference type="EMBL" id="CAD7567869.1"/>
    </source>
</evidence>